<dbReference type="Proteomes" id="UP000001307">
    <property type="component" value="Unassembled WGS sequence"/>
</dbReference>
<keyword evidence="1" id="KW-0344">Guanine-nucleotide releasing factor</keyword>
<dbReference type="Gene3D" id="2.30.29.30">
    <property type="entry name" value="Pleckstrin-homology domain (PH domain)/Phosphotyrosine-binding domain (PTB)"/>
    <property type="match status" value="1"/>
</dbReference>
<dbReference type="Proteomes" id="UP000011014">
    <property type="component" value="Unassembled WGS sequence"/>
</dbReference>
<dbReference type="InParanoid" id="E4XI23"/>
<organism evidence="3">
    <name type="scientific">Oikopleura dioica</name>
    <name type="common">Tunicate</name>
    <dbReference type="NCBI Taxonomy" id="34765"/>
    <lineage>
        <taxon>Eukaryota</taxon>
        <taxon>Metazoa</taxon>
        <taxon>Chordata</taxon>
        <taxon>Tunicata</taxon>
        <taxon>Appendicularia</taxon>
        <taxon>Copelata</taxon>
        <taxon>Oikopleuridae</taxon>
        <taxon>Oikopleura</taxon>
    </lineage>
</organism>
<dbReference type="GO" id="GO:0005737">
    <property type="term" value="C:cytoplasm"/>
    <property type="evidence" value="ECO:0007669"/>
    <property type="project" value="TreeGrafter"/>
</dbReference>
<dbReference type="EMBL" id="FN653053">
    <property type="protein sequence ID" value="CBY10239.1"/>
    <property type="molecule type" value="Genomic_DNA"/>
</dbReference>
<evidence type="ECO:0000313" key="4">
    <source>
        <dbReference type="EMBL" id="CBY36040.1"/>
    </source>
</evidence>
<dbReference type="PANTHER" id="PTHR22826:SF211">
    <property type="entry name" value="LD43457P"/>
    <property type="match status" value="1"/>
</dbReference>
<evidence type="ECO:0000313" key="5">
    <source>
        <dbReference type="Proteomes" id="UP000001307"/>
    </source>
</evidence>
<proteinExistence type="predicted"/>
<feature type="domain" description="PH" evidence="2">
    <location>
        <begin position="48"/>
        <end position="148"/>
    </location>
</feature>
<name>E4XI23_OIKDI</name>
<gene>
    <name evidence="3" type="ORF">GSOID_T00011174001</name>
    <name evidence="4" type="ORF">GSOID_T00028517001</name>
</gene>
<evidence type="ECO:0000259" key="2">
    <source>
        <dbReference type="PROSITE" id="PS50003"/>
    </source>
</evidence>
<evidence type="ECO:0000256" key="1">
    <source>
        <dbReference type="ARBA" id="ARBA00022658"/>
    </source>
</evidence>
<protein>
    <recommendedName>
        <fullName evidence="2">PH domain-containing protein</fullName>
    </recommendedName>
</protein>
<dbReference type="GO" id="GO:0005085">
    <property type="term" value="F:guanyl-nucleotide exchange factor activity"/>
    <property type="evidence" value="ECO:0007669"/>
    <property type="project" value="UniProtKB-KW"/>
</dbReference>
<reference evidence="3" key="1">
    <citation type="journal article" date="2010" name="Science">
        <title>Plasticity of animal genome architecture unmasked by rapid evolution of a pelagic tunicate.</title>
        <authorList>
            <person name="Denoeud F."/>
            <person name="Henriet S."/>
            <person name="Mungpakdee S."/>
            <person name="Aury J.M."/>
            <person name="Da Silva C."/>
            <person name="Brinkmann H."/>
            <person name="Mikhaleva J."/>
            <person name="Olsen L.C."/>
            <person name="Jubin C."/>
            <person name="Canestro C."/>
            <person name="Bouquet J.M."/>
            <person name="Danks G."/>
            <person name="Poulain J."/>
            <person name="Campsteijn C."/>
            <person name="Adamski M."/>
            <person name="Cross I."/>
            <person name="Yadetie F."/>
            <person name="Muffato M."/>
            <person name="Louis A."/>
            <person name="Butcher S."/>
            <person name="Tsagkogeorga G."/>
            <person name="Konrad A."/>
            <person name="Singh S."/>
            <person name="Jensen M.F."/>
            <person name="Cong E.H."/>
            <person name="Eikeseth-Otteraa H."/>
            <person name="Noel B."/>
            <person name="Anthouard V."/>
            <person name="Porcel B.M."/>
            <person name="Kachouri-Lafond R."/>
            <person name="Nishino A."/>
            <person name="Ugolini M."/>
            <person name="Chourrout P."/>
            <person name="Nishida H."/>
            <person name="Aasland R."/>
            <person name="Huzurbazar S."/>
            <person name="Westhof E."/>
            <person name="Delsuc F."/>
            <person name="Lehrach H."/>
            <person name="Reinhardt R."/>
            <person name="Weissenbach J."/>
            <person name="Roy S.W."/>
            <person name="Artiguenave F."/>
            <person name="Postlethwait J.H."/>
            <person name="Manak J.R."/>
            <person name="Thompson E.M."/>
            <person name="Jaillon O."/>
            <person name="Du Pasquier L."/>
            <person name="Boudinot P."/>
            <person name="Liberles D.A."/>
            <person name="Volff J.N."/>
            <person name="Philippe H."/>
            <person name="Lenhard B."/>
            <person name="Roest Crollius H."/>
            <person name="Wincker P."/>
            <person name="Chourrout D."/>
        </authorList>
    </citation>
    <scope>NUCLEOTIDE SEQUENCE [LARGE SCALE GENOMIC DNA]</scope>
</reference>
<dbReference type="SUPFAM" id="SSF50729">
    <property type="entry name" value="PH domain-like"/>
    <property type="match status" value="1"/>
</dbReference>
<dbReference type="InterPro" id="IPR051336">
    <property type="entry name" value="RhoGEF_Guanine_NuclExch_SF"/>
</dbReference>
<dbReference type="InterPro" id="IPR001849">
    <property type="entry name" value="PH_domain"/>
</dbReference>
<dbReference type="AlphaFoldDB" id="E4XI23"/>
<accession>E4XI23</accession>
<dbReference type="EMBL" id="FN654714">
    <property type="protein sequence ID" value="CBY36040.1"/>
    <property type="molecule type" value="Genomic_DNA"/>
</dbReference>
<dbReference type="InterPro" id="IPR011993">
    <property type="entry name" value="PH-like_dom_sf"/>
</dbReference>
<dbReference type="PANTHER" id="PTHR22826">
    <property type="entry name" value="RHO GUANINE EXCHANGE FACTOR-RELATED"/>
    <property type="match status" value="1"/>
</dbReference>
<keyword evidence="5" id="KW-1185">Reference proteome</keyword>
<dbReference type="SMART" id="SM00233">
    <property type="entry name" value="PH"/>
    <property type="match status" value="1"/>
</dbReference>
<dbReference type="InterPro" id="IPR055251">
    <property type="entry name" value="SOS1_NGEF_PH"/>
</dbReference>
<evidence type="ECO:0000313" key="3">
    <source>
        <dbReference type="EMBL" id="CBY10239.1"/>
    </source>
</evidence>
<dbReference type="Pfam" id="PF22697">
    <property type="entry name" value="SOS1_NGEF_PH"/>
    <property type="match status" value="1"/>
</dbReference>
<dbReference type="OrthoDB" id="10004999at2759"/>
<dbReference type="PROSITE" id="PS50003">
    <property type="entry name" value="PH_DOMAIN"/>
    <property type="match status" value="1"/>
</dbReference>
<sequence>MVKCTATTEDEAEIVQLALAKMLKCVRSVNDSLQNITGYSGAIFHLGKLIKFGQVEIESKRSRVRVSMRTITRYLFLYQESILVCKKQENGNYSFKLELPLESLKINEEKTKMNRFSLMSNGGRYLMISVINREKKMSWISQIKRALLNLDSLEMEKEDTYRQPARRELIV</sequence>